<reference evidence="1" key="1">
    <citation type="submission" date="2015-07" db="EMBL/GenBank/DDBJ databases">
        <title>MeaNS - Measles Nucleotide Surveillance Program.</title>
        <authorList>
            <person name="Tran T."/>
            <person name="Druce J."/>
        </authorList>
    </citation>
    <scope>NUCLEOTIDE SEQUENCE</scope>
    <source>
        <strain evidence="1">UCB-OBI-ISO-001</strain>
        <tissue evidence="1">Gonad</tissue>
    </source>
</reference>
<dbReference type="EMBL" id="KQ419115">
    <property type="protein sequence ID" value="KOF84555.1"/>
    <property type="molecule type" value="Genomic_DNA"/>
</dbReference>
<gene>
    <name evidence="1" type="ORF">OCBIM_22021870mg</name>
</gene>
<organism evidence="1">
    <name type="scientific">Octopus bimaculoides</name>
    <name type="common">California two-spotted octopus</name>
    <dbReference type="NCBI Taxonomy" id="37653"/>
    <lineage>
        <taxon>Eukaryota</taxon>
        <taxon>Metazoa</taxon>
        <taxon>Spiralia</taxon>
        <taxon>Lophotrochozoa</taxon>
        <taxon>Mollusca</taxon>
        <taxon>Cephalopoda</taxon>
        <taxon>Coleoidea</taxon>
        <taxon>Octopodiformes</taxon>
        <taxon>Octopoda</taxon>
        <taxon>Incirrata</taxon>
        <taxon>Octopodidae</taxon>
        <taxon>Octopus</taxon>
    </lineage>
</organism>
<accession>A0A0L8H715</accession>
<name>A0A0L8H715_OCTBM</name>
<proteinExistence type="predicted"/>
<evidence type="ECO:0000313" key="1">
    <source>
        <dbReference type="EMBL" id="KOF84555.1"/>
    </source>
</evidence>
<dbReference type="AlphaFoldDB" id="A0A0L8H715"/>
<protein>
    <submittedName>
        <fullName evidence="1">Uncharacterized protein</fullName>
    </submittedName>
</protein>
<sequence>MANLCDHRGQSQCYGCHVMILEDQRISARVIAETLGISRERVGHIIHNSLDMRKGFPQTMAQTRPATFHFDCFNVQVLFFLNRNRQL</sequence>